<sequence>MKAKKSALAVAPLALMMVVGVNTQAEAVTKHWSSKPYGVTFSNYSKPLQKCIVVTLTGKMEYLWWYKKPGSKEKWVEQIRLKDPQMAMSIKGKCGRNGAPKKLTDASLSQRYYDSACKTSTAVTVSLPFAVGVTPTQKCGRIKTAKWSTKYTNNSSSYVQFNSGRKATFKKTISAAPIAGRNQACVRTDAVYTAYEGSYSDSYAKTANICVKVY</sequence>
<dbReference type="GeneID" id="301699403"/>
<evidence type="ECO:0000313" key="2">
    <source>
        <dbReference type="EMBL" id="TQE22702.1"/>
    </source>
</evidence>
<reference evidence="2 3" key="1">
    <citation type="submission" date="2019-03" db="EMBL/GenBank/DDBJ databases">
        <title>Comparative genomic analyses of the sweetpotato soil rot pathogen, Streptomyces ipomoeae.</title>
        <authorList>
            <person name="Ruschel Soares N."/>
            <person name="Badger J.H."/>
            <person name="Huguet-Tapia J.C."/>
            <person name="Clark C.A."/>
            <person name="Pettis G.S."/>
        </authorList>
    </citation>
    <scope>NUCLEOTIDE SEQUENCE [LARGE SCALE GENOMIC DNA]</scope>
    <source>
        <strain evidence="2 3">88-35</strain>
    </source>
</reference>
<dbReference type="RefSeq" id="WP_048820459.1">
    <property type="nucleotide sequence ID" value="NZ_CP182305.1"/>
</dbReference>
<protein>
    <submittedName>
        <fullName evidence="2">Uncharacterized protein</fullName>
    </submittedName>
</protein>
<name>A0AAE9AWX1_9ACTN</name>
<gene>
    <name evidence="2" type="ORF">Sipo8835_35490</name>
</gene>
<dbReference type="EMBL" id="SPAZ01000279">
    <property type="protein sequence ID" value="TQE22702.1"/>
    <property type="molecule type" value="Genomic_DNA"/>
</dbReference>
<evidence type="ECO:0000313" key="3">
    <source>
        <dbReference type="Proteomes" id="UP000318720"/>
    </source>
</evidence>
<comment type="caution">
    <text evidence="2">The sequence shown here is derived from an EMBL/GenBank/DDBJ whole genome shotgun (WGS) entry which is preliminary data.</text>
</comment>
<proteinExistence type="predicted"/>
<feature type="signal peptide" evidence="1">
    <location>
        <begin position="1"/>
        <end position="27"/>
    </location>
</feature>
<accession>A0AAE9AWX1</accession>
<evidence type="ECO:0000256" key="1">
    <source>
        <dbReference type="SAM" id="SignalP"/>
    </source>
</evidence>
<organism evidence="2 3">
    <name type="scientific">Streptomyces ipomoeae</name>
    <dbReference type="NCBI Taxonomy" id="103232"/>
    <lineage>
        <taxon>Bacteria</taxon>
        <taxon>Bacillati</taxon>
        <taxon>Actinomycetota</taxon>
        <taxon>Actinomycetes</taxon>
        <taxon>Kitasatosporales</taxon>
        <taxon>Streptomycetaceae</taxon>
        <taxon>Streptomyces</taxon>
    </lineage>
</organism>
<dbReference type="AlphaFoldDB" id="A0AAE9AWX1"/>
<feature type="chain" id="PRO_5041909155" evidence="1">
    <location>
        <begin position="28"/>
        <end position="214"/>
    </location>
</feature>
<keyword evidence="1" id="KW-0732">Signal</keyword>
<dbReference type="Proteomes" id="UP000318720">
    <property type="component" value="Unassembled WGS sequence"/>
</dbReference>